<accession>A0AAN8VR26</accession>
<feature type="domain" description="RNase H type-1" evidence="1">
    <location>
        <begin position="102"/>
        <end position="169"/>
    </location>
</feature>
<organism evidence="2 3">
    <name type="scientific">Dillenia turbinata</name>
    <dbReference type="NCBI Taxonomy" id="194707"/>
    <lineage>
        <taxon>Eukaryota</taxon>
        <taxon>Viridiplantae</taxon>
        <taxon>Streptophyta</taxon>
        <taxon>Embryophyta</taxon>
        <taxon>Tracheophyta</taxon>
        <taxon>Spermatophyta</taxon>
        <taxon>Magnoliopsida</taxon>
        <taxon>eudicotyledons</taxon>
        <taxon>Gunneridae</taxon>
        <taxon>Pentapetalae</taxon>
        <taxon>Dilleniales</taxon>
        <taxon>Dilleniaceae</taxon>
        <taxon>Dillenia</taxon>
    </lineage>
</organism>
<evidence type="ECO:0000313" key="3">
    <source>
        <dbReference type="Proteomes" id="UP001370490"/>
    </source>
</evidence>
<gene>
    <name evidence="2" type="ORF">RJ641_034676</name>
</gene>
<dbReference type="PANTHER" id="PTHR47723:SF13">
    <property type="entry name" value="PUTATIVE-RELATED"/>
    <property type="match status" value="1"/>
</dbReference>
<proteinExistence type="predicted"/>
<dbReference type="InterPro" id="IPR053151">
    <property type="entry name" value="RNase_H-like"/>
</dbReference>
<keyword evidence="3" id="KW-1185">Reference proteome</keyword>
<sequence>MFGGSFSLGLKVLKIFDLETSWLKAGVKGFSTDVSILDSSKFVAKCSRNIKNVRMLPMQVARRTISFSSEIKNVFSKSPSREFSHEKWVCWSPPMEDNIKLNTDGSVSQSNGHAAAEGILRNARGEWIVGFFINVGTYSILAKLWGVREWLNLANRKGLRNIELEVDSVIIDKIKLFKIKYYCCCLRPLNIFAEKPYYEY</sequence>
<dbReference type="SUPFAM" id="SSF53098">
    <property type="entry name" value="Ribonuclease H-like"/>
    <property type="match status" value="1"/>
</dbReference>
<dbReference type="GO" id="GO:0004523">
    <property type="term" value="F:RNA-DNA hybrid ribonuclease activity"/>
    <property type="evidence" value="ECO:0007669"/>
    <property type="project" value="InterPro"/>
</dbReference>
<dbReference type="Gene3D" id="3.30.420.10">
    <property type="entry name" value="Ribonuclease H-like superfamily/Ribonuclease H"/>
    <property type="match status" value="1"/>
</dbReference>
<dbReference type="InterPro" id="IPR002156">
    <property type="entry name" value="RNaseH_domain"/>
</dbReference>
<name>A0AAN8VR26_9MAGN</name>
<dbReference type="InterPro" id="IPR012337">
    <property type="entry name" value="RNaseH-like_sf"/>
</dbReference>
<evidence type="ECO:0000313" key="2">
    <source>
        <dbReference type="EMBL" id="KAK6934521.1"/>
    </source>
</evidence>
<dbReference type="GO" id="GO:0003676">
    <property type="term" value="F:nucleic acid binding"/>
    <property type="evidence" value="ECO:0007669"/>
    <property type="project" value="InterPro"/>
</dbReference>
<reference evidence="2 3" key="1">
    <citation type="submission" date="2023-12" db="EMBL/GenBank/DDBJ databases">
        <title>A high-quality genome assembly for Dillenia turbinata (Dilleniales).</title>
        <authorList>
            <person name="Chanderbali A."/>
        </authorList>
    </citation>
    <scope>NUCLEOTIDE SEQUENCE [LARGE SCALE GENOMIC DNA]</scope>
    <source>
        <strain evidence="2">LSX21</strain>
        <tissue evidence="2">Leaf</tissue>
    </source>
</reference>
<dbReference type="InterPro" id="IPR036397">
    <property type="entry name" value="RNaseH_sf"/>
</dbReference>
<dbReference type="AlphaFoldDB" id="A0AAN8VR26"/>
<dbReference type="InterPro" id="IPR044730">
    <property type="entry name" value="RNase_H-like_dom_plant"/>
</dbReference>
<dbReference type="CDD" id="cd06222">
    <property type="entry name" value="RNase_H_like"/>
    <property type="match status" value="1"/>
</dbReference>
<protein>
    <submittedName>
        <fullName evidence="2">Ribonuclease H domain</fullName>
    </submittedName>
</protein>
<dbReference type="Pfam" id="PF13456">
    <property type="entry name" value="RVT_3"/>
    <property type="match status" value="1"/>
</dbReference>
<comment type="caution">
    <text evidence="2">The sequence shown here is derived from an EMBL/GenBank/DDBJ whole genome shotgun (WGS) entry which is preliminary data.</text>
</comment>
<dbReference type="Proteomes" id="UP001370490">
    <property type="component" value="Unassembled WGS sequence"/>
</dbReference>
<dbReference type="EMBL" id="JBAMMX010000008">
    <property type="protein sequence ID" value="KAK6934521.1"/>
    <property type="molecule type" value="Genomic_DNA"/>
</dbReference>
<dbReference type="PANTHER" id="PTHR47723">
    <property type="entry name" value="OS05G0353850 PROTEIN"/>
    <property type="match status" value="1"/>
</dbReference>
<evidence type="ECO:0000259" key="1">
    <source>
        <dbReference type="Pfam" id="PF13456"/>
    </source>
</evidence>